<keyword evidence="5" id="KW-1185">Reference proteome</keyword>
<dbReference type="CDD" id="cd07187">
    <property type="entry name" value="YvcK_like"/>
    <property type="match status" value="1"/>
</dbReference>
<dbReference type="AlphaFoldDB" id="A0A1S1PTT1"/>
<dbReference type="NCBIfam" id="TIGR01826">
    <property type="entry name" value="CofD_related"/>
    <property type="match status" value="1"/>
</dbReference>
<evidence type="ECO:0000256" key="3">
    <source>
        <dbReference type="SAM" id="MobiDB-lite"/>
    </source>
</evidence>
<keyword evidence="1 2" id="KW-0963">Cytoplasm</keyword>
<sequence>MTANAPAIVAFGGGHGLAASLAALRRITRHLTAVVTVGDDGGSSGRLRAELGALPMGDLRMALAALAGADEWSQTWADLFQHRFGGGGALAGHAVGNLVLTALAERAGSPVAALDLAASLLGVDGRVLPLSCAGIDIVADVTGLDPNRAGESAEVRGQAAVATTPGRVAGVRLAPAEPAACGAALAAAAAADWIVLGPGSLYTSVLPHLLVPDMRAAITGADAHRVMVLNLVAQPGETAGYTPEAHLHALATHVPGLRLDVVIADPAAVGDPDPLARAAADLGARLHLAPVRVPGEPALHDPERLAAAFRAVFAQDGAVAVPSAARPMDGQRAWPGRQPGAACADPSGVGCSSTGGSGHRIPSGECKE</sequence>
<protein>
    <recommendedName>
        <fullName evidence="2">Putative gluconeogenesis factor</fullName>
    </recommendedName>
</protein>
<dbReference type="InterPro" id="IPR038136">
    <property type="entry name" value="CofD-like_dom_sf"/>
</dbReference>
<dbReference type="PANTHER" id="PTHR30135:SF3">
    <property type="entry name" value="GLUCONEOGENESIS FACTOR-RELATED"/>
    <property type="match status" value="1"/>
</dbReference>
<dbReference type="Pfam" id="PF01933">
    <property type="entry name" value="CofD"/>
    <property type="match status" value="1"/>
</dbReference>
<dbReference type="InterPro" id="IPR010119">
    <property type="entry name" value="Gluconeogen_factor"/>
</dbReference>
<dbReference type="HAMAP" id="MF_00973">
    <property type="entry name" value="Gluconeogen_factor"/>
    <property type="match status" value="1"/>
</dbReference>
<dbReference type="OrthoDB" id="9783842at2"/>
<dbReference type="GO" id="GO:0043743">
    <property type="term" value="F:LPPG:FO 2-phospho-L-lactate transferase activity"/>
    <property type="evidence" value="ECO:0007669"/>
    <property type="project" value="InterPro"/>
</dbReference>
<dbReference type="RefSeq" id="WP_071065517.1">
    <property type="nucleotide sequence ID" value="NZ_MAXA01000235.1"/>
</dbReference>
<organism evidence="4 5">
    <name type="scientific">Parafrankia soli</name>
    <dbReference type="NCBI Taxonomy" id="2599596"/>
    <lineage>
        <taxon>Bacteria</taxon>
        <taxon>Bacillati</taxon>
        <taxon>Actinomycetota</taxon>
        <taxon>Actinomycetes</taxon>
        <taxon>Frankiales</taxon>
        <taxon>Frankiaceae</taxon>
        <taxon>Parafrankia</taxon>
    </lineage>
</organism>
<dbReference type="Gene3D" id="3.40.50.10680">
    <property type="entry name" value="CofD-like domains"/>
    <property type="match status" value="1"/>
</dbReference>
<evidence type="ECO:0000256" key="1">
    <source>
        <dbReference type="ARBA" id="ARBA00022490"/>
    </source>
</evidence>
<dbReference type="EMBL" id="MAXA01000235">
    <property type="protein sequence ID" value="OHV24335.1"/>
    <property type="molecule type" value="Genomic_DNA"/>
</dbReference>
<evidence type="ECO:0000256" key="2">
    <source>
        <dbReference type="HAMAP-Rule" id="MF_00973"/>
    </source>
</evidence>
<comment type="similarity">
    <text evidence="2">Belongs to the gluconeogenesis factor family.</text>
</comment>
<accession>A0A1S1PTT1</accession>
<dbReference type="SUPFAM" id="SSF142338">
    <property type="entry name" value="CofD-like"/>
    <property type="match status" value="1"/>
</dbReference>
<comment type="caution">
    <text evidence="4">The sequence shown here is derived from an EMBL/GenBank/DDBJ whole genome shotgun (WGS) entry which is preliminary data.</text>
</comment>
<name>A0A1S1PTT1_9ACTN</name>
<proteinExistence type="inferred from homology"/>
<dbReference type="Proteomes" id="UP000179769">
    <property type="component" value="Unassembled WGS sequence"/>
</dbReference>
<gene>
    <name evidence="4" type="ORF">BBK14_05605</name>
</gene>
<feature type="region of interest" description="Disordered" evidence="3">
    <location>
        <begin position="327"/>
        <end position="368"/>
    </location>
</feature>
<comment type="subcellular location">
    <subcellularLocation>
        <location evidence="2">Cytoplasm</location>
    </subcellularLocation>
</comment>
<evidence type="ECO:0000313" key="5">
    <source>
        <dbReference type="Proteomes" id="UP000179769"/>
    </source>
</evidence>
<dbReference type="InterPro" id="IPR002882">
    <property type="entry name" value="CofD"/>
</dbReference>
<dbReference type="GO" id="GO:0008360">
    <property type="term" value="P:regulation of cell shape"/>
    <property type="evidence" value="ECO:0007669"/>
    <property type="project" value="UniProtKB-UniRule"/>
</dbReference>
<comment type="function">
    <text evidence="2">Required for morphogenesis under gluconeogenic growth conditions.</text>
</comment>
<dbReference type="GO" id="GO:0005737">
    <property type="term" value="C:cytoplasm"/>
    <property type="evidence" value="ECO:0007669"/>
    <property type="project" value="UniProtKB-SubCell"/>
</dbReference>
<dbReference type="PANTHER" id="PTHR30135">
    <property type="entry name" value="UNCHARACTERIZED PROTEIN YVCK-RELATED"/>
    <property type="match status" value="1"/>
</dbReference>
<reference evidence="5" key="1">
    <citation type="submission" date="2016-07" db="EMBL/GenBank/DDBJ databases">
        <title>Frankia sp. NRRL B-16219 Genome sequencing.</title>
        <authorList>
            <person name="Ghodhbane-Gtari F."/>
            <person name="Swanson E."/>
            <person name="Gueddou A."/>
            <person name="Louati M."/>
            <person name="Nouioui I."/>
            <person name="Hezbri K."/>
            <person name="Abebe-Akele F."/>
            <person name="Simpson S."/>
            <person name="Morris K."/>
            <person name="Thomas K."/>
            <person name="Gtari M."/>
            <person name="Tisa L.S."/>
        </authorList>
    </citation>
    <scope>NUCLEOTIDE SEQUENCE [LARGE SCALE GENOMIC DNA]</scope>
    <source>
        <strain evidence="5">NRRL B-16219</strain>
    </source>
</reference>
<evidence type="ECO:0000313" key="4">
    <source>
        <dbReference type="EMBL" id="OHV24335.1"/>
    </source>
</evidence>